<dbReference type="AlphaFoldDB" id="A0A6I2LAY0"/>
<dbReference type="InterPro" id="IPR010982">
    <property type="entry name" value="Lambda_DNA-bd_dom_sf"/>
</dbReference>
<protein>
    <submittedName>
        <fullName evidence="2">Helix-turn-helix domain-containing protein</fullName>
    </submittedName>
</protein>
<dbReference type="Gene3D" id="1.10.260.40">
    <property type="entry name" value="lambda repressor-like DNA-binding domains"/>
    <property type="match status" value="1"/>
</dbReference>
<dbReference type="RefSeq" id="WP_154383156.1">
    <property type="nucleotide sequence ID" value="NZ_WKJK01000024.1"/>
</dbReference>
<dbReference type="Pfam" id="PF01381">
    <property type="entry name" value="HTH_3"/>
    <property type="match status" value="1"/>
</dbReference>
<dbReference type="PROSITE" id="PS50943">
    <property type="entry name" value="HTH_CROC1"/>
    <property type="match status" value="1"/>
</dbReference>
<accession>A0A6I2LAY0</accession>
<comment type="caution">
    <text evidence="2">The sequence shown here is derived from an EMBL/GenBank/DDBJ whole genome shotgun (WGS) entry which is preliminary data.</text>
</comment>
<dbReference type="SMART" id="SM00530">
    <property type="entry name" value="HTH_XRE"/>
    <property type="match status" value="1"/>
</dbReference>
<organism evidence="2 3">
    <name type="scientific">Duganella guangzhouensis</name>
    <dbReference type="NCBI Taxonomy" id="2666084"/>
    <lineage>
        <taxon>Bacteria</taxon>
        <taxon>Pseudomonadati</taxon>
        <taxon>Pseudomonadota</taxon>
        <taxon>Betaproteobacteria</taxon>
        <taxon>Burkholderiales</taxon>
        <taxon>Oxalobacteraceae</taxon>
        <taxon>Telluria group</taxon>
        <taxon>Duganella</taxon>
    </lineage>
</organism>
<name>A0A6I2LAY0_9BURK</name>
<evidence type="ECO:0000313" key="3">
    <source>
        <dbReference type="Proteomes" id="UP000433309"/>
    </source>
</evidence>
<dbReference type="GO" id="GO:0003677">
    <property type="term" value="F:DNA binding"/>
    <property type="evidence" value="ECO:0007669"/>
    <property type="project" value="InterPro"/>
</dbReference>
<gene>
    <name evidence="2" type="ORF">GJ699_30360</name>
</gene>
<sequence>MSVLGDRLKQARLKCGLSQEQLGLQAGLEVESASARMNRYERGTRVPGVELMERIGSVLNLPLAYFYAVSEDEARLLALFHRMPEGDKQTLLQMAEQCAIPL</sequence>
<evidence type="ECO:0000259" key="1">
    <source>
        <dbReference type="PROSITE" id="PS50943"/>
    </source>
</evidence>
<dbReference type="Proteomes" id="UP000433309">
    <property type="component" value="Unassembled WGS sequence"/>
</dbReference>
<proteinExistence type="predicted"/>
<evidence type="ECO:0000313" key="2">
    <source>
        <dbReference type="EMBL" id="MRW94287.1"/>
    </source>
</evidence>
<dbReference type="CDD" id="cd00093">
    <property type="entry name" value="HTH_XRE"/>
    <property type="match status" value="1"/>
</dbReference>
<dbReference type="InterPro" id="IPR001387">
    <property type="entry name" value="Cro/C1-type_HTH"/>
</dbReference>
<dbReference type="EMBL" id="WKJK01000024">
    <property type="protein sequence ID" value="MRW94287.1"/>
    <property type="molecule type" value="Genomic_DNA"/>
</dbReference>
<reference evidence="2 3" key="1">
    <citation type="submission" date="2019-11" db="EMBL/GenBank/DDBJ databases">
        <title>Novel species isolated from a subtropical stream in China.</title>
        <authorList>
            <person name="Lu H."/>
        </authorList>
    </citation>
    <scope>NUCLEOTIDE SEQUENCE [LARGE SCALE GENOMIC DNA]</scope>
    <source>
        <strain evidence="2 3">FT80W</strain>
    </source>
</reference>
<keyword evidence="3" id="KW-1185">Reference proteome</keyword>
<feature type="domain" description="HTH cro/C1-type" evidence="1">
    <location>
        <begin position="8"/>
        <end position="66"/>
    </location>
</feature>
<dbReference type="SUPFAM" id="SSF47413">
    <property type="entry name" value="lambda repressor-like DNA-binding domains"/>
    <property type="match status" value="1"/>
</dbReference>